<dbReference type="PANTHER" id="PTHR12243:SF48">
    <property type="entry name" value="MADF DOMAIN-CONTAINING PROTEIN"/>
    <property type="match status" value="1"/>
</dbReference>
<dbReference type="GO" id="GO:0005667">
    <property type="term" value="C:transcription regulator complex"/>
    <property type="evidence" value="ECO:0007669"/>
    <property type="project" value="TreeGrafter"/>
</dbReference>
<proteinExistence type="predicted"/>
<dbReference type="Pfam" id="PF10545">
    <property type="entry name" value="MADF_DNA_bdg"/>
    <property type="match status" value="1"/>
</dbReference>
<name>A0AAW0P701_9GOBI</name>
<protein>
    <recommendedName>
        <fullName evidence="2">MADF domain-containing protein</fullName>
    </recommendedName>
</protein>
<dbReference type="GO" id="GO:0006357">
    <property type="term" value="P:regulation of transcription by RNA polymerase II"/>
    <property type="evidence" value="ECO:0007669"/>
    <property type="project" value="TreeGrafter"/>
</dbReference>
<comment type="caution">
    <text evidence="3">The sequence shown here is derived from an EMBL/GenBank/DDBJ whole genome shotgun (WGS) entry which is preliminary data.</text>
</comment>
<keyword evidence="4" id="KW-1185">Reference proteome</keyword>
<dbReference type="SMART" id="SM00595">
    <property type="entry name" value="MADF"/>
    <property type="match status" value="1"/>
</dbReference>
<dbReference type="InterPro" id="IPR039353">
    <property type="entry name" value="TF_Adf1"/>
</dbReference>
<feature type="region of interest" description="Disordered" evidence="1">
    <location>
        <begin position="109"/>
        <end position="196"/>
    </location>
</feature>
<gene>
    <name evidence="3" type="ORF">WMY93_010371</name>
</gene>
<dbReference type="AlphaFoldDB" id="A0AAW0P701"/>
<evidence type="ECO:0000313" key="3">
    <source>
        <dbReference type="EMBL" id="KAK7919087.1"/>
    </source>
</evidence>
<evidence type="ECO:0000259" key="2">
    <source>
        <dbReference type="PROSITE" id="PS51029"/>
    </source>
</evidence>
<dbReference type="InterPro" id="IPR006578">
    <property type="entry name" value="MADF-dom"/>
</dbReference>
<organism evidence="3 4">
    <name type="scientific">Mugilogobius chulae</name>
    <name type="common">yellowstripe goby</name>
    <dbReference type="NCBI Taxonomy" id="88201"/>
    <lineage>
        <taxon>Eukaryota</taxon>
        <taxon>Metazoa</taxon>
        <taxon>Chordata</taxon>
        <taxon>Craniata</taxon>
        <taxon>Vertebrata</taxon>
        <taxon>Euteleostomi</taxon>
        <taxon>Actinopterygii</taxon>
        <taxon>Neopterygii</taxon>
        <taxon>Teleostei</taxon>
        <taxon>Neoteleostei</taxon>
        <taxon>Acanthomorphata</taxon>
        <taxon>Gobiaria</taxon>
        <taxon>Gobiiformes</taxon>
        <taxon>Gobioidei</taxon>
        <taxon>Gobiidae</taxon>
        <taxon>Gobionellinae</taxon>
        <taxon>Mugilogobius</taxon>
    </lineage>
</organism>
<sequence>MAETLINLVSTFPELYDTTSRFYRDRNKKDLAWRRISERVGQPEVWCRAKWKGLRDTYLKEKRKEKKRSGAAGGTRRKWRYYAIMTFLDDHIEPRATSGNMAHVEEAAAQYPPTPDRGEEEAESSGSESQAAQLRPEDSAAAQSPPRSPVPGPSSRGPALSAPRRRRSTAVRHQEEPSEVEETILNALRQPPPQPVRQFTAVEHYC</sequence>
<feature type="domain" description="MADF" evidence="2">
    <location>
        <begin position="4"/>
        <end position="93"/>
    </location>
</feature>
<feature type="compositionally biased region" description="Low complexity" evidence="1">
    <location>
        <begin position="124"/>
        <end position="133"/>
    </location>
</feature>
<dbReference type="Proteomes" id="UP001460270">
    <property type="component" value="Unassembled WGS sequence"/>
</dbReference>
<dbReference type="GO" id="GO:0005634">
    <property type="term" value="C:nucleus"/>
    <property type="evidence" value="ECO:0007669"/>
    <property type="project" value="TreeGrafter"/>
</dbReference>
<dbReference type="PROSITE" id="PS51029">
    <property type="entry name" value="MADF"/>
    <property type="match status" value="1"/>
</dbReference>
<dbReference type="EMBL" id="JBBPFD010000007">
    <property type="protein sequence ID" value="KAK7919087.1"/>
    <property type="molecule type" value="Genomic_DNA"/>
</dbReference>
<accession>A0AAW0P701</accession>
<evidence type="ECO:0000313" key="4">
    <source>
        <dbReference type="Proteomes" id="UP001460270"/>
    </source>
</evidence>
<reference evidence="4" key="1">
    <citation type="submission" date="2024-04" db="EMBL/GenBank/DDBJ databases">
        <title>Salinicola lusitanus LLJ914,a marine bacterium isolated from the Okinawa Trough.</title>
        <authorList>
            <person name="Li J."/>
        </authorList>
    </citation>
    <scope>NUCLEOTIDE SEQUENCE [LARGE SCALE GENOMIC DNA]</scope>
</reference>
<evidence type="ECO:0000256" key="1">
    <source>
        <dbReference type="SAM" id="MobiDB-lite"/>
    </source>
</evidence>
<dbReference type="PANTHER" id="PTHR12243">
    <property type="entry name" value="MADF DOMAIN TRANSCRIPTION FACTOR"/>
    <property type="match status" value="1"/>
</dbReference>